<organism evidence="10 11">
    <name type="scientific">Candidatus Coproplasma avicola</name>
    <dbReference type="NCBI Taxonomy" id="2840744"/>
    <lineage>
        <taxon>Bacteria</taxon>
        <taxon>Bacillati</taxon>
        <taxon>Bacillota</taxon>
        <taxon>Clostridia</taxon>
        <taxon>Eubacteriales</taxon>
        <taxon>Candidatus Coproplasma</taxon>
    </lineage>
</organism>
<evidence type="ECO:0000256" key="1">
    <source>
        <dbReference type="ARBA" id="ARBA00000185"/>
    </source>
</evidence>
<reference evidence="10" key="2">
    <citation type="journal article" date="2021" name="PeerJ">
        <title>Extensive microbial diversity within the chicken gut microbiome revealed by metagenomics and culture.</title>
        <authorList>
            <person name="Gilroy R."/>
            <person name="Ravi A."/>
            <person name="Getino M."/>
            <person name="Pursley I."/>
            <person name="Horton D.L."/>
            <person name="Alikhan N.F."/>
            <person name="Baker D."/>
            <person name="Gharbi K."/>
            <person name="Hall N."/>
            <person name="Watson M."/>
            <person name="Adriaenssens E.M."/>
            <person name="Foster-Nyarko E."/>
            <person name="Jarju S."/>
            <person name="Secka A."/>
            <person name="Antonio M."/>
            <person name="Oren A."/>
            <person name="Chaudhuri R.R."/>
            <person name="La Ragione R."/>
            <person name="Hildebrand F."/>
            <person name="Pallen M.J."/>
        </authorList>
    </citation>
    <scope>NUCLEOTIDE SEQUENCE</scope>
    <source>
        <strain evidence="10">ChiW16-3235</strain>
    </source>
</reference>
<dbReference type="InterPro" id="IPR013757">
    <property type="entry name" value="Topo_IIA_A_a_sf"/>
</dbReference>
<dbReference type="Gene3D" id="2.120.10.90">
    <property type="entry name" value="DNA gyrase/topoisomerase IV, subunit A, C-terminal"/>
    <property type="match status" value="1"/>
</dbReference>
<gene>
    <name evidence="10" type="ORF">IAB94_05910</name>
</gene>
<dbReference type="FunFam" id="1.10.268.10:FF:000001">
    <property type="entry name" value="DNA gyrase subunit A"/>
    <property type="match status" value="1"/>
</dbReference>
<comment type="caution">
    <text evidence="10">The sequence shown here is derived from an EMBL/GenBank/DDBJ whole genome shotgun (WGS) entry which is preliminary data.</text>
</comment>
<protein>
    <recommendedName>
        <fullName evidence="3">DNA topoisomerase (ATP-hydrolyzing)</fullName>
        <ecNumber evidence="3">5.6.2.2</ecNumber>
    </recommendedName>
</protein>
<keyword evidence="6 7" id="KW-0413">Isomerase</keyword>
<dbReference type="Pfam" id="PF03989">
    <property type="entry name" value="DNA_gyraseA_C"/>
    <property type="match status" value="3"/>
</dbReference>
<evidence type="ECO:0000313" key="10">
    <source>
        <dbReference type="EMBL" id="HIR67563.1"/>
    </source>
</evidence>
<dbReference type="InterPro" id="IPR002205">
    <property type="entry name" value="Topo_IIA_dom_A"/>
</dbReference>
<evidence type="ECO:0000256" key="5">
    <source>
        <dbReference type="ARBA" id="ARBA00023125"/>
    </source>
</evidence>
<evidence type="ECO:0000313" key="11">
    <source>
        <dbReference type="Proteomes" id="UP000823913"/>
    </source>
</evidence>
<dbReference type="FunFam" id="3.90.199.10:FF:000001">
    <property type="entry name" value="DNA gyrase subunit A"/>
    <property type="match status" value="1"/>
</dbReference>
<reference evidence="10" key="1">
    <citation type="submission" date="2020-10" db="EMBL/GenBank/DDBJ databases">
        <authorList>
            <person name="Gilroy R."/>
        </authorList>
    </citation>
    <scope>NUCLEOTIDE SEQUENCE</scope>
    <source>
        <strain evidence="10">ChiW16-3235</strain>
    </source>
</reference>
<comment type="similarity">
    <text evidence="2">Belongs to the type II topoisomerase GyrA/ParC subunit family.</text>
</comment>
<dbReference type="PROSITE" id="PS52040">
    <property type="entry name" value="TOPO_IIA"/>
    <property type="match status" value="1"/>
</dbReference>
<feature type="coiled-coil region" evidence="8">
    <location>
        <begin position="440"/>
        <end position="474"/>
    </location>
</feature>
<dbReference type="EC" id="5.6.2.2" evidence="3"/>
<dbReference type="PANTHER" id="PTHR43493:SF9">
    <property type="entry name" value="DNA TOPOISOMERASE 4 SUBUNIT A"/>
    <property type="match status" value="1"/>
</dbReference>
<feature type="active site" description="O-(5'-phospho-DNA)-tyrosine intermediate" evidence="7">
    <location>
        <position position="132"/>
    </location>
</feature>
<dbReference type="GO" id="GO:0005524">
    <property type="term" value="F:ATP binding"/>
    <property type="evidence" value="ECO:0007669"/>
    <property type="project" value="InterPro"/>
</dbReference>
<dbReference type="NCBIfam" id="NF004044">
    <property type="entry name" value="PRK05561.1"/>
    <property type="match status" value="1"/>
</dbReference>
<accession>A0A9D1E706</accession>
<dbReference type="EMBL" id="DVHK01000118">
    <property type="protein sequence ID" value="HIR67563.1"/>
    <property type="molecule type" value="Genomic_DNA"/>
</dbReference>
<name>A0A9D1E706_9FIRM</name>
<dbReference type="GO" id="GO:0006265">
    <property type="term" value="P:DNA topological change"/>
    <property type="evidence" value="ECO:0007669"/>
    <property type="project" value="UniProtKB-UniRule"/>
</dbReference>
<comment type="catalytic activity">
    <reaction evidence="1 7">
        <text>ATP-dependent breakage, passage and rejoining of double-stranded DNA.</text>
        <dbReference type="EC" id="5.6.2.2"/>
    </reaction>
</comment>
<feature type="domain" description="Topo IIA-type catalytic" evidence="9">
    <location>
        <begin position="44"/>
        <end position="511"/>
    </location>
</feature>
<dbReference type="SMART" id="SM00434">
    <property type="entry name" value="TOP4c"/>
    <property type="match status" value="1"/>
</dbReference>
<evidence type="ECO:0000259" key="9">
    <source>
        <dbReference type="PROSITE" id="PS52040"/>
    </source>
</evidence>
<sequence length="828" mass="92223">MAKKKNDDFQTAIPQGNILITPLEEVMPQAMLPYAEFVILDRALPRVEDGLKPVQRRILYTMIEMGLTPDKPHKKSARIVGDCMGKYHPHGDSSVYDAMVRMAQDFNMRMTLVNGHGNFGSVDGDPAAAMRYTEARLEPLALELLRDIDKETVPFSFNFDDSLLEPDILPGRFPNLLVNGANGIAVGLATNIPTHNLGEVIDGACAMIDNPKISLDQLMKIIPGPDFPTGGYVIENELKQAYKTGKGKITMRAKYSVENGEGGKKLIVCTELPYQTNKAELLRKIMLLREDKKEILAGISEIVDESDRTGMRAVIACKKNADVDAILAYLLKYTDLECTFGINMVAIAGGKPQQLGLVEILKYYVDYQRTVIVRRTKYDLKQAEARCHILEGLIVGVHNIDEVVEIIKKAESTPDARRKLMVRFSLTERQAQAILDLRLARLTKLEVTKLEEELKELKKKIQEYRAILASKDRQMGIVKSELLEIKRKYPSPRRTKIVAKVEDIDVYRQDIRRPSTEWIAAITAADSIKFMQKTDFDSKFKKALAPSSKPEVMFRQTLPCLSDGVLLGFTNYGNAVKLELEQFNDVEFKGAGIKLKSFYDAALNGERIVKLFDITAGLPQGDVIFFTRQGMVKRSEWAEYNLLKAVYPAIKLKTGDEIINVEGFVGDEYTTMCLVTKSGICLNAVMDDIPCQGRIATGVKGMLVDAQDSVIFATQINGEGEIIIVTDKGLFKRVISSLIDPLSRGRKGVMITDSKSNVLFADYVTVPYMLAVTSESGAVSELETEDISIESRPSRGKSMKAFGITTVKGVCALKYKSQFPDGNVQMKL</sequence>
<evidence type="ECO:0000256" key="7">
    <source>
        <dbReference type="PROSITE-ProRule" id="PRU01384"/>
    </source>
</evidence>
<dbReference type="Gene3D" id="3.90.199.10">
    <property type="entry name" value="Topoisomerase II, domain 5"/>
    <property type="match status" value="1"/>
</dbReference>
<dbReference type="InterPro" id="IPR006691">
    <property type="entry name" value="GyrA/parC_rep"/>
</dbReference>
<dbReference type="Gene3D" id="1.10.268.10">
    <property type="entry name" value="Topoisomerase, domain 3"/>
    <property type="match status" value="1"/>
</dbReference>
<evidence type="ECO:0000256" key="2">
    <source>
        <dbReference type="ARBA" id="ARBA00008263"/>
    </source>
</evidence>
<dbReference type="Pfam" id="PF00521">
    <property type="entry name" value="DNA_topoisoIV"/>
    <property type="match status" value="1"/>
</dbReference>
<dbReference type="CDD" id="cd00187">
    <property type="entry name" value="TOP4c"/>
    <property type="match status" value="1"/>
</dbReference>
<dbReference type="SUPFAM" id="SSF56719">
    <property type="entry name" value="Type II DNA topoisomerase"/>
    <property type="match status" value="1"/>
</dbReference>
<dbReference type="FunFam" id="3.30.1360.40:FF:000002">
    <property type="entry name" value="DNA gyrase subunit A"/>
    <property type="match status" value="1"/>
</dbReference>
<dbReference type="GO" id="GO:0009330">
    <property type="term" value="C:DNA topoisomerase type II (double strand cut, ATP-hydrolyzing) complex"/>
    <property type="evidence" value="ECO:0007669"/>
    <property type="project" value="TreeGrafter"/>
</dbReference>
<evidence type="ECO:0000256" key="3">
    <source>
        <dbReference type="ARBA" id="ARBA00012895"/>
    </source>
</evidence>
<dbReference type="InterPro" id="IPR050220">
    <property type="entry name" value="Type_II_DNA_Topoisomerases"/>
</dbReference>
<keyword evidence="8" id="KW-0175">Coiled coil</keyword>
<dbReference type="GO" id="GO:0005737">
    <property type="term" value="C:cytoplasm"/>
    <property type="evidence" value="ECO:0007669"/>
    <property type="project" value="TreeGrafter"/>
</dbReference>
<dbReference type="GO" id="GO:0003677">
    <property type="term" value="F:DNA binding"/>
    <property type="evidence" value="ECO:0007669"/>
    <property type="project" value="UniProtKB-UniRule"/>
</dbReference>
<evidence type="ECO:0000256" key="6">
    <source>
        <dbReference type="ARBA" id="ARBA00023235"/>
    </source>
</evidence>
<dbReference type="InterPro" id="IPR035516">
    <property type="entry name" value="Gyrase/topoIV_suA_C"/>
</dbReference>
<evidence type="ECO:0000256" key="8">
    <source>
        <dbReference type="SAM" id="Coils"/>
    </source>
</evidence>
<dbReference type="Gene3D" id="3.30.1360.40">
    <property type="match status" value="1"/>
</dbReference>
<keyword evidence="4 7" id="KW-0799">Topoisomerase</keyword>
<evidence type="ECO:0000256" key="4">
    <source>
        <dbReference type="ARBA" id="ARBA00023029"/>
    </source>
</evidence>
<keyword evidence="5 7" id="KW-0238">DNA-binding</keyword>
<proteinExistence type="inferred from homology"/>
<dbReference type="GO" id="GO:0034335">
    <property type="term" value="F:DNA negative supercoiling activity"/>
    <property type="evidence" value="ECO:0007669"/>
    <property type="project" value="UniProtKB-ARBA"/>
</dbReference>
<dbReference type="AlphaFoldDB" id="A0A9D1E706"/>
<dbReference type="Proteomes" id="UP000823913">
    <property type="component" value="Unassembled WGS sequence"/>
</dbReference>
<dbReference type="InterPro" id="IPR013760">
    <property type="entry name" value="Topo_IIA-like_dom_sf"/>
</dbReference>
<dbReference type="SUPFAM" id="SSF101904">
    <property type="entry name" value="GyrA/ParC C-terminal domain-like"/>
    <property type="match status" value="1"/>
</dbReference>
<dbReference type="PANTHER" id="PTHR43493">
    <property type="entry name" value="DNA GYRASE/TOPOISOMERASE SUBUNIT A"/>
    <property type="match status" value="1"/>
</dbReference>
<dbReference type="InterPro" id="IPR013758">
    <property type="entry name" value="Topo_IIA_A/C_ab"/>
</dbReference>